<protein>
    <recommendedName>
        <fullName evidence="4">Transmembrane protein</fullName>
    </recommendedName>
</protein>
<keyword evidence="1" id="KW-1133">Transmembrane helix</keyword>
<dbReference type="EMBL" id="LDAU01000222">
    <property type="protein sequence ID" value="KRW99092.1"/>
    <property type="molecule type" value="Genomic_DNA"/>
</dbReference>
<dbReference type="AlphaFoldDB" id="A0A0V0QAJ4"/>
<feature type="transmembrane region" description="Helical" evidence="1">
    <location>
        <begin position="178"/>
        <end position="196"/>
    </location>
</feature>
<gene>
    <name evidence="2" type="ORF">PPERSA_07345</name>
</gene>
<keyword evidence="3" id="KW-1185">Reference proteome</keyword>
<keyword evidence="1" id="KW-0472">Membrane</keyword>
<evidence type="ECO:0000313" key="3">
    <source>
        <dbReference type="Proteomes" id="UP000054937"/>
    </source>
</evidence>
<accession>A0A0V0QAJ4</accession>
<organism evidence="2 3">
    <name type="scientific">Pseudocohnilembus persalinus</name>
    <name type="common">Ciliate</name>
    <dbReference type="NCBI Taxonomy" id="266149"/>
    <lineage>
        <taxon>Eukaryota</taxon>
        <taxon>Sar</taxon>
        <taxon>Alveolata</taxon>
        <taxon>Ciliophora</taxon>
        <taxon>Intramacronucleata</taxon>
        <taxon>Oligohymenophorea</taxon>
        <taxon>Scuticociliatia</taxon>
        <taxon>Philasterida</taxon>
        <taxon>Pseudocohnilembidae</taxon>
        <taxon>Pseudocohnilembus</taxon>
    </lineage>
</organism>
<dbReference type="Proteomes" id="UP000054937">
    <property type="component" value="Unassembled WGS sequence"/>
</dbReference>
<evidence type="ECO:0008006" key="4">
    <source>
        <dbReference type="Google" id="ProtNLM"/>
    </source>
</evidence>
<sequence>MIHQLFPFYSLIRVNLQHFVQQIFDQIIRIFIKLFHTYFDSFSFFKSFSQIIFFLTFQIRVPFMHQKVQNYSQTENVIFQSIIILFFQQNFRRVKNCSSKSFNVQLIYFIWKFLSKTEIANFYSLIFEINICQFQISVNNSLVMQLFNSLHNLLENKDTLGQVHFFVMLFQSALFTKFGINILLFGLGMQISFFNFHKIM</sequence>
<comment type="caution">
    <text evidence="2">The sequence shown here is derived from an EMBL/GenBank/DDBJ whole genome shotgun (WGS) entry which is preliminary data.</text>
</comment>
<evidence type="ECO:0000313" key="2">
    <source>
        <dbReference type="EMBL" id="KRW99092.1"/>
    </source>
</evidence>
<keyword evidence="1" id="KW-0812">Transmembrane</keyword>
<reference evidence="2 3" key="1">
    <citation type="journal article" date="2015" name="Sci. Rep.">
        <title>Genome of the facultative scuticociliatosis pathogen Pseudocohnilembus persalinus provides insight into its virulence through horizontal gene transfer.</title>
        <authorList>
            <person name="Xiong J."/>
            <person name="Wang G."/>
            <person name="Cheng J."/>
            <person name="Tian M."/>
            <person name="Pan X."/>
            <person name="Warren A."/>
            <person name="Jiang C."/>
            <person name="Yuan D."/>
            <person name="Miao W."/>
        </authorList>
    </citation>
    <scope>NUCLEOTIDE SEQUENCE [LARGE SCALE GENOMIC DNA]</scope>
    <source>
        <strain evidence="2">36N120E</strain>
    </source>
</reference>
<dbReference type="InParanoid" id="A0A0V0QAJ4"/>
<name>A0A0V0QAJ4_PSEPJ</name>
<proteinExistence type="predicted"/>
<evidence type="ECO:0000256" key="1">
    <source>
        <dbReference type="SAM" id="Phobius"/>
    </source>
</evidence>